<dbReference type="PANTHER" id="PTHR30537:SF5">
    <property type="entry name" value="HTH-TYPE TRANSCRIPTIONAL ACTIVATOR TTDR-RELATED"/>
    <property type="match status" value="1"/>
</dbReference>
<dbReference type="Pfam" id="PF03466">
    <property type="entry name" value="LysR_substrate"/>
    <property type="match status" value="1"/>
</dbReference>
<dbReference type="PRINTS" id="PR00039">
    <property type="entry name" value="HTHLYSR"/>
</dbReference>
<accession>A0AB74U9Q2</accession>
<dbReference type="SUPFAM" id="SSF53850">
    <property type="entry name" value="Periplasmic binding protein-like II"/>
    <property type="match status" value="1"/>
</dbReference>
<evidence type="ECO:0000313" key="6">
    <source>
        <dbReference type="EMBL" id="XCJ79273.1"/>
    </source>
</evidence>
<dbReference type="AlphaFoldDB" id="A0AB74U9Q2"/>
<dbReference type="GO" id="GO:0003677">
    <property type="term" value="F:DNA binding"/>
    <property type="evidence" value="ECO:0007669"/>
    <property type="project" value="UniProtKB-KW"/>
</dbReference>
<dbReference type="Gene3D" id="1.10.10.10">
    <property type="entry name" value="Winged helix-like DNA-binding domain superfamily/Winged helix DNA-binding domain"/>
    <property type="match status" value="1"/>
</dbReference>
<dbReference type="EMBL" id="CP159578">
    <property type="protein sequence ID" value="XCJ79273.1"/>
    <property type="molecule type" value="Genomic_DNA"/>
</dbReference>
<dbReference type="PROSITE" id="PS50931">
    <property type="entry name" value="HTH_LYSR"/>
    <property type="match status" value="1"/>
</dbReference>
<gene>
    <name evidence="6" type="ORF">ABV408_17800</name>
</gene>
<proteinExistence type="inferred from homology"/>
<evidence type="ECO:0000256" key="1">
    <source>
        <dbReference type="ARBA" id="ARBA00009437"/>
    </source>
</evidence>
<dbReference type="SUPFAM" id="SSF46785">
    <property type="entry name" value="Winged helix' DNA-binding domain"/>
    <property type="match status" value="1"/>
</dbReference>
<dbReference type="InterPro" id="IPR036390">
    <property type="entry name" value="WH_DNA-bd_sf"/>
</dbReference>
<reference evidence="6" key="1">
    <citation type="submission" date="2024-06" db="EMBL/GenBank/DDBJ databases">
        <title>Complete genome of Salinicola endophyticus HNIBRBA4755.</title>
        <authorList>
            <person name="Shin S.Y."/>
            <person name="Kang H."/>
            <person name="Song J."/>
        </authorList>
    </citation>
    <scope>NUCLEOTIDE SEQUENCE</scope>
    <source>
        <strain evidence="6">HNIBRBA4755</strain>
    </source>
</reference>
<evidence type="ECO:0000259" key="5">
    <source>
        <dbReference type="PROSITE" id="PS50931"/>
    </source>
</evidence>
<dbReference type="RefSeq" id="WP_353980215.1">
    <property type="nucleotide sequence ID" value="NZ_CP159578.1"/>
</dbReference>
<name>A0AB74U9Q2_9GAMM</name>
<evidence type="ECO:0000256" key="2">
    <source>
        <dbReference type="ARBA" id="ARBA00023015"/>
    </source>
</evidence>
<dbReference type="InterPro" id="IPR000847">
    <property type="entry name" value="LysR_HTH_N"/>
</dbReference>
<dbReference type="GO" id="GO:0003700">
    <property type="term" value="F:DNA-binding transcription factor activity"/>
    <property type="evidence" value="ECO:0007669"/>
    <property type="project" value="InterPro"/>
</dbReference>
<keyword evidence="3" id="KW-0238">DNA-binding</keyword>
<dbReference type="InterPro" id="IPR036388">
    <property type="entry name" value="WH-like_DNA-bd_sf"/>
</dbReference>
<sequence>MRMSPLPPLNSLVAFESAVRHMSFTRAAGELNLSQSAVSRQVVHLEQFLGRKLFVREQRRLTLTRAGEAYALQVRAILDDCVQATAEVMKSTGENELTLACTAGVAQFWMAPRLSLFRRTHPDIKLRLIVRDGVTSLSSFEFDIGLYYLKSPALPGFDATFVIPEQVYTACAPGYLATCRERHGLGEGERLSPAQLQHETLLMLEDAQSLWISWHDWFRYHRLASPALANTLVCNHYPTLVEMASLEQGIVLGWRHVIDSQIRRGRLVWASDHWASHGGGYFLITPEERRENYATRCFKRWLLEMAPNEPLAAAPGGGRGAG</sequence>
<dbReference type="PANTHER" id="PTHR30537">
    <property type="entry name" value="HTH-TYPE TRANSCRIPTIONAL REGULATOR"/>
    <property type="match status" value="1"/>
</dbReference>
<evidence type="ECO:0000256" key="3">
    <source>
        <dbReference type="ARBA" id="ARBA00023125"/>
    </source>
</evidence>
<keyword evidence="2" id="KW-0805">Transcription regulation</keyword>
<comment type="similarity">
    <text evidence="1">Belongs to the LysR transcriptional regulatory family.</text>
</comment>
<organism evidence="6">
    <name type="scientific">Salinicola endophyticus</name>
    <dbReference type="NCBI Taxonomy" id="1949083"/>
    <lineage>
        <taxon>Bacteria</taxon>
        <taxon>Pseudomonadati</taxon>
        <taxon>Pseudomonadota</taxon>
        <taxon>Gammaproteobacteria</taxon>
        <taxon>Oceanospirillales</taxon>
        <taxon>Halomonadaceae</taxon>
        <taxon>Salinicola</taxon>
    </lineage>
</organism>
<dbReference type="InterPro" id="IPR005119">
    <property type="entry name" value="LysR_subst-bd"/>
</dbReference>
<keyword evidence="4" id="KW-0804">Transcription</keyword>
<feature type="domain" description="HTH lysR-type" evidence="5">
    <location>
        <begin position="7"/>
        <end position="64"/>
    </location>
</feature>
<protein>
    <submittedName>
        <fullName evidence="6">LysR substrate-binding domain-containing protein</fullName>
    </submittedName>
</protein>
<dbReference type="FunFam" id="1.10.10.10:FF:000001">
    <property type="entry name" value="LysR family transcriptional regulator"/>
    <property type="match status" value="1"/>
</dbReference>
<dbReference type="Pfam" id="PF00126">
    <property type="entry name" value="HTH_1"/>
    <property type="match status" value="1"/>
</dbReference>
<dbReference type="Gene3D" id="3.40.190.10">
    <property type="entry name" value="Periplasmic binding protein-like II"/>
    <property type="match status" value="2"/>
</dbReference>
<dbReference type="InterPro" id="IPR058163">
    <property type="entry name" value="LysR-type_TF_proteobact-type"/>
</dbReference>
<evidence type="ECO:0000256" key="4">
    <source>
        <dbReference type="ARBA" id="ARBA00023163"/>
    </source>
</evidence>